<gene>
    <name evidence="2" type="ORF">EV662_102296</name>
</gene>
<reference evidence="2 3" key="1">
    <citation type="submission" date="2019-03" db="EMBL/GenBank/DDBJ databases">
        <title>Genomic Encyclopedia of Type Strains, Phase IV (KMG-IV): sequencing the most valuable type-strain genomes for metagenomic binning, comparative biology and taxonomic classification.</title>
        <authorList>
            <person name="Goeker M."/>
        </authorList>
    </citation>
    <scope>NUCLEOTIDE SEQUENCE [LARGE SCALE GENOMIC DNA]</scope>
    <source>
        <strain evidence="2 3">DSM 18063</strain>
    </source>
</reference>
<protein>
    <recommendedName>
        <fullName evidence="4">DUF4177 domain-containing protein</fullName>
    </recommendedName>
</protein>
<organism evidence="2 3">
    <name type="scientific">Rhodovulum marinum</name>
    <dbReference type="NCBI Taxonomy" id="320662"/>
    <lineage>
        <taxon>Bacteria</taxon>
        <taxon>Pseudomonadati</taxon>
        <taxon>Pseudomonadota</taxon>
        <taxon>Alphaproteobacteria</taxon>
        <taxon>Rhodobacterales</taxon>
        <taxon>Paracoccaceae</taxon>
        <taxon>Rhodovulum</taxon>
    </lineage>
</organism>
<dbReference type="EMBL" id="SLXP01000002">
    <property type="protein sequence ID" value="TCP43103.1"/>
    <property type="molecule type" value="Genomic_DNA"/>
</dbReference>
<sequence length="132" mass="13983">MAYEYRVLPAPERGAKAKGAKGTAERFAAALTEALNAMAAEGWDYVRAESLPCVERKGLTRRVEVTQNLLVFRRAVRARGETGVADSPEAIAAAAAASLEAGPEPRFAPSLGAARREAAPRPGRPLGPAREE</sequence>
<dbReference type="RefSeq" id="WP_132460955.1">
    <property type="nucleotide sequence ID" value="NZ_SLXP01000002.1"/>
</dbReference>
<evidence type="ECO:0000313" key="2">
    <source>
        <dbReference type="EMBL" id="TCP43103.1"/>
    </source>
</evidence>
<dbReference type="OrthoDB" id="7658888at2"/>
<proteinExistence type="predicted"/>
<accession>A0A4R2Q303</accession>
<dbReference type="AlphaFoldDB" id="A0A4R2Q303"/>
<feature type="compositionally biased region" description="Low complexity" evidence="1">
    <location>
        <begin position="120"/>
        <end position="132"/>
    </location>
</feature>
<evidence type="ECO:0000256" key="1">
    <source>
        <dbReference type="SAM" id="MobiDB-lite"/>
    </source>
</evidence>
<evidence type="ECO:0008006" key="4">
    <source>
        <dbReference type="Google" id="ProtNLM"/>
    </source>
</evidence>
<evidence type="ECO:0000313" key="3">
    <source>
        <dbReference type="Proteomes" id="UP000294835"/>
    </source>
</evidence>
<comment type="caution">
    <text evidence="2">The sequence shown here is derived from an EMBL/GenBank/DDBJ whole genome shotgun (WGS) entry which is preliminary data.</text>
</comment>
<dbReference type="Proteomes" id="UP000294835">
    <property type="component" value="Unassembled WGS sequence"/>
</dbReference>
<feature type="compositionally biased region" description="Low complexity" evidence="1">
    <location>
        <begin position="96"/>
        <end position="105"/>
    </location>
</feature>
<name>A0A4R2Q303_9RHOB</name>
<feature type="region of interest" description="Disordered" evidence="1">
    <location>
        <begin position="96"/>
        <end position="132"/>
    </location>
</feature>
<keyword evidence="3" id="KW-1185">Reference proteome</keyword>